<evidence type="ECO:0000313" key="3">
    <source>
        <dbReference type="Proteomes" id="UP000629468"/>
    </source>
</evidence>
<protein>
    <submittedName>
        <fullName evidence="2">Uncharacterized protein</fullName>
    </submittedName>
</protein>
<dbReference type="EMBL" id="JABXXO010000012">
    <property type="protein sequence ID" value="KAF7762629.1"/>
    <property type="molecule type" value="Genomic_DNA"/>
</dbReference>
<feature type="compositionally biased region" description="Low complexity" evidence="1">
    <location>
        <begin position="101"/>
        <end position="119"/>
    </location>
</feature>
<sequence>MHSVLLGDNMSLPVPRNPAHSVVEETIAPATHEDKELSPVADDDISPTPSLRSSPDPLDIDKDGELSSVAGDDILSIPSPRSSPDLPDITEFLAQFKRARSPLPTSPSSLPCSSLPSSPDAYRRSISPGNKSHPGQVFFYDMAGEDPWFFKVPSTNGYFSLLSSKAFLGQTQIVTHALKVYDTMTGDFVGLPPTAFWRQFSIDQYMIVKEVGVADADCPGLELLIEYLDDPVDLMSKDDDCRHSWHRDRDITPPSDRTTVSIPSPVHRPSYTEQGAQTTGGYKRKRAADEDKGLGPPAKIRKGRGTFDDPIMIFDD</sequence>
<feature type="region of interest" description="Disordered" evidence="1">
    <location>
        <begin position="1"/>
        <end position="87"/>
    </location>
</feature>
<feature type="compositionally biased region" description="Polar residues" evidence="1">
    <location>
        <begin position="271"/>
        <end position="280"/>
    </location>
</feature>
<dbReference type="AlphaFoldDB" id="A0A8H7C4Q8"/>
<proteinExistence type="predicted"/>
<feature type="region of interest" description="Disordered" evidence="1">
    <location>
        <begin position="101"/>
        <end position="129"/>
    </location>
</feature>
<name>A0A8H7C4Q8_AGABI</name>
<comment type="caution">
    <text evidence="2">The sequence shown here is derived from an EMBL/GenBank/DDBJ whole genome shotgun (WGS) entry which is preliminary data.</text>
</comment>
<feature type="region of interest" description="Disordered" evidence="1">
    <location>
        <begin position="243"/>
        <end position="309"/>
    </location>
</feature>
<gene>
    <name evidence="2" type="ORF">Agabi119p4_9222</name>
</gene>
<accession>A0A8H7C4Q8</accession>
<evidence type="ECO:0000256" key="1">
    <source>
        <dbReference type="SAM" id="MobiDB-lite"/>
    </source>
</evidence>
<evidence type="ECO:0000313" key="2">
    <source>
        <dbReference type="EMBL" id="KAF7762629.1"/>
    </source>
</evidence>
<organism evidence="2 3">
    <name type="scientific">Agaricus bisporus var. burnettii</name>
    <dbReference type="NCBI Taxonomy" id="192524"/>
    <lineage>
        <taxon>Eukaryota</taxon>
        <taxon>Fungi</taxon>
        <taxon>Dikarya</taxon>
        <taxon>Basidiomycota</taxon>
        <taxon>Agaricomycotina</taxon>
        <taxon>Agaricomycetes</taxon>
        <taxon>Agaricomycetidae</taxon>
        <taxon>Agaricales</taxon>
        <taxon>Agaricineae</taxon>
        <taxon>Agaricaceae</taxon>
        <taxon>Agaricus</taxon>
    </lineage>
</organism>
<reference evidence="2 3" key="1">
    <citation type="journal article" name="Sci. Rep.">
        <title>Telomere-to-telomere assembled and centromere annotated genomes of the two main subspecies of the button mushroom Agaricus bisporus reveal especially polymorphic chromosome ends.</title>
        <authorList>
            <person name="Sonnenberg A.S.M."/>
            <person name="Sedaghat-Telgerd N."/>
            <person name="Lavrijssen B."/>
            <person name="Ohm R.A."/>
            <person name="Hendrickx P.M."/>
            <person name="Scholtmeijer K."/>
            <person name="Baars J.J.P."/>
            <person name="van Peer A."/>
        </authorList>
    </citation>
    <scope>NUCLEOTIDE SEQUENCE [LARGE SCALE GENOMIC DNA]</scope>
    <source>
        <strain evidence="2 3">H119_p4</strain>
    </source>
</reference>
<dbReference type="Proteomes" id="UP000629468">
    <property type="component" value="Unassembled WGS sequence"/>
</dbReference>